<dbReference type="Pfam" id="PF13202">
    <property type="entry name" value="EF-hand_5"/>
    <property type="match status" value="1"/>
</dbReference>
<dbReference type="AlphaFoldDB" id="A0AAW1L035"/>
<dbReference type="Pfam" id="PF13405">
    <property type="entry name" value="EF-hand_6"/>
    <property type="match status" value="1"/>
</dbReference>
<dbReference type="SMART" id="SM00054">
    <property type="entry name" value="EFh"/>
    <property type="match status" value="2"/>
</dbReference>
<reference evidence="3" key="1">
    <citation type="submission" date="2024-03" db="EMBL/GenBank/DDBJ databases">
        <title>WGS assembly of Saponaria officinalis var. Norfolk2.</title>
        <authorList>
            <person name="Jenkins J."/>
            <person name="Shu S."/>
            <person name="Grimwood J."/>
            <person name="Barry K."/>
            <person name="Goodstein D."/>
            <person name="Schmutz J."/>
            <person name="Leebens-Mack J."/>
            <person name="Osbourn A."/>
        </authorList>
    </citation>
    <scope>NUCLEOTIDE SEQUENCE [LARGE SCALE GENOMIC DNA]</scope>
    <source>
        <strain evidence="3">JIC</strain>
    </source>
</reference>
<dbReference type="EMBL" id="JBDFQZ010000005">
    <property type="protein sequence ID" value="KAK9726060.1"/>
    <property type="molecule type" value="Genomic_DNA"/>
</dbReference>
<dbReference type="Gene3D" id="1.10.238.10">
    <property type="entry name" value="EF-hand"/>
    <property type="match status" value="1"/>
</dbReference>
<accession>A0AAW1L035</accession>
<name>A0AAW1L035_SAPOF</name>
<dbReference type="PANTHER" id="PTHR46824:SF1">
    <property type="entry name" value="CALCIUM-BINDING PROTEIN CML49-RELATED"/>
    <property type="match status" value="1"/>
</dbReference>
<dbReference type="InterPro" id="IPR018247">
    <property type="entry name" value="EF_Hand_1_Ca_BS"/>
</dbReference>
<evidence type="ECO:0000259" key="2">
    <source>
        <dbReference type="PROSITE" id="PS50222"/>
    </source>
</evidence>
<evidence type="ECO:0000313" key="3">
    <source>
        <dbReference type="EMBL" id="KAK9726060.1"/>
    </source>
</evidence>
<gene>
    <name evidence="3" type="ORF">RND81_05G187300</name>
</gene>
<sequence>MQAYPQRYCDDQSSQQQMYRSSASSQRQQYGVQQQYGMVQQPMIQKTSSFQSSSQTKTTMTVFGQDPFCDVTPSHFPPGTDPKMVECFNRIDRDGNGVVDDRELQAVLSSCNHRFNMRTVHLLMFDFTHSNKRMLGPKEFVPLMNCLQSWRTMFQRFDRDRNGSIDSSELGQALNSLGFCVSPVIVHLLISKFNKSGGRCSLQYDSFIECCLTVKGLSETFNAKAECGRATFCYEEFLLNVLPFIIA</sequence>
<dbReference type="Proteomes" id="UP001443914">
    <property type="component" value="Unassembled WGS sequence"/>
</dbReference>
<protein>
    <recommendedName>
        <fullName evidence="2">EF-hand domain-containing protein</fullName>
    </recommendedName>
</protein>
<evidence type="ECO:0000256" key="1">
    <source>
        <dbReference type="ARBA" id="ARBA00022837"/>
    </source>
</evidence>
<organism evidence="3 4">
    <name type="scientific">Saponaria officinalis</name>
    <name type="common">Common soapwort</name>
    <name type="synonym">Lychnis saponaria</name>
    <dbReference type="NCBI Taxonomy" id="3572"/>
    <lineage>
        <taxon>Eukaryota</taxon>
        <taxon>Viridiplantae</taxon>
        <taxon>Streptophyta</taxon>
        <taxon>Embryophyta</taxon>
        <taxon>Tracheophyta</taxon>
        <taxon>Spermatophyta</taxon>
        <taxon>Magnoliopsida</taxon>
        <taxon>eudicotyledons</taxon>
        <taxon>Gunneridae</taxon>
        <taxon>Pentapetalae</taxon>
        <taxon>Caryophyllales</taxon>
        <taxon>Caryophyllaceae</taxon>
        <taxon>Caryophylleae</taxon>
        <taxon>Saponaria</taxon>
    </lineage>
</organism>
<keyword evidence="1" id="KW-0106">Calcium</keyword>
<keyword evidence="4" id="KW-1185">Reference proteome</keyword>
<dbReference type="GO" id="GO:0005509">
    <property type="term" value="F:calcium ion binding"/>
    <property type="evidence" value="ECO:0007669"/>
    <property type="project" value="InterPro"/>
</dbReference>
<dbReference type="InterPro" id="IPR044590">
    <property type="entry name" value="CML48/49/50"/>
</dbReference>
<dbReference type="SUPFAM" id="SSF47473">
    <property type="entry name" value="EF-hand"/>
    <property type="match status" value="1"/>
</dbReference>
<comment type="caution">
    <text evidence="3">The sequence shown here is derived from an EMBL/GenBank/DDBJ whole genome shotgun (WGS) entry which is preliminary data.</text>
</comment>
<proteinExistence type="predicted"/>
<dbReference type="PROSITE" id="PS00018">
    <property type="entry name" value="EF_HAND_1"/>
    <property type="match status" value="2"/>
</dbReference>
<feature type="domain" description="EF-hand" evidence="2">
    <location>
        <begin position="145"/>
        <end position="180"/>
    </location>
</feature>
<dbReference type="InterPro" id="IPR011992">
    <property type="entry name" value="EF-hand-dom_pair"/>
</dbReference>
<dbReference type="InterPro" id="IPR002048">
    <property type="entry name" value="EF_hand_dom"/>
</dbReference>
<feature type="domain" description="EF-hand" evidence="2">
    <location>
        <begin position="79"/>
        <end position="114"/>
    </location>
</feature>
<evidence type="ECO:0000313" key="4">
    <source>
        <dbReference type="Proteomes" id="UP001443914"/>
    </source>
</evidence>
<dbReference type="PANTHER" id="PTHR46824">
    <property type="entry name" value="CALCIUM-BINDING PROTEIN CML48-RELATED"/>
    <property type="match status" value="1"/>
</dbReference>
<dbReference type="PROSITE" id="PS50222">
    <property type="entry name" value="EF_HAND_2"/>
    <property type="match status" value="2"/>
</dbReference>